<dbReference type="Gene3D" id="3.40.50.2000">
    <property type="entry name" value="Glycogen Phosphorylase B"/>
    <property type="match status" value="2"/>
</dbReference>
<proteinExistence type="predicted"/>
<dbReference type="InterPro" id="IPR028098">
    <property type="entry name" value="Glyco_trans_4-like_N"/>
</dbReference>
<dbReference type="Pfam" id="PF13692">
    <property type="entry name" value="Glyco_trans_1_4"/>
    <property type="match status" value="1"/>
</dbReference>
<reference evidence="3" key="1">
    <citation type="journal article" date="2021" name="PeerJ">
        <title>Extensive microbial diversity within the chicken gut microbiome revealed by metagenomics and culture.</title>
        <authorList>
            <person name="Gilroy R."/>
            <person name="Ravi A."/>
            <person name="Getino M."/>
            <person name="Pursley I."/>
            <person name="Horton D.L."/>
            <person name="Alikhan N.F."/>
            <person name="Baker D."/>
            <person name="Gharbi K."/>
            <person name="Hall N."/>
            <person name="Watson M."/>
            <person name="Adriaenssens E.M."/>
            <person name="Foster-Nyarko E."/>
            <person name="Jarju S."/>
            <person name="Secka A."/>
            <person name="Antonio M."/>
            <person name="Oren A."/>
            <person name="Chaudhuri R.R."/>
            <person name="La Ragione R."/>
            <person name="Hildebrand F."/>
            <person name="Pallen M.J."/>
        </authorList>
    </citation>
    <scope>NUCLEOTIDE SEQUENCE</scope>
    <source>
        <strain evidence="3">4100</strain>
    </source>
</reference>
<name>A0A921E7U3_9BACT</name>
<evidence type="ECO:0000259" key="2">
    <source>
        <dbReference type="Pfam" id="PF13439"/>
    </source>
</evidence>
<dbReference type="Proteomes" id="UP000711407">
    <property type="component" value="Unassembled WGS sequence"/>
</dbReference>
<accession>A0A921E7U3</accession>
<dbReference type="PANTHER" id="PTHR46401:SF2">
    <property type="entry name" value="GLYCOSYLTRANSFERASE WBBK-RELATED"/>
    <property type="match status" value="1"/>
</dbReference>
<dbReference type="AlphaFoldDB" id="A0A921E7U3"/>
<dbReference type="EMBL" id="DYXT01000020">
    <property type="protein sequence ID" value="HJE38750.1"/>
    <property type="molecule type" value="Genomic_DNA"/>
</dbReference>
<evidence type="ECO:0000313" key="3">
    <source>
        <dbReference type="EMBL" id="HJE38750.1"/>
    </source>
</evidence>
<evidence type="ECO:0000256" key="1">
    <source>
        <dbReference type="ARBA" id="ARBA00022679"/>
    </source>
</evidence>
<protein>
    <submittedName>
        <fullName evidence="3">Glycosyltransferase family 4 protein</fullName>
    </submittedName>
</protein>
<sequence>MVIGFDAKRAVSNFTGLGNYSRLVIEALASRLPDDRLLLYAPRMRQSARLAAVLEHPNVEIRLPRGAVWPRLSGLWRVHRGLTSDVMADGVELFHGLSNELPLDIARAGIPTVVTIHDLIFKHFTRGYKPIDRLIYDYKFRRAAETATRIIAVSEATRRNIISSYGISPDKIDVVYQGCDARFLRRVTDEELSAVRRKYALPERYIISVGTIEPRKNQMLTLAALPQLPHDVKAVIVGRATPYMDELTRFVRANRLADRVVFVHDAPFDDLPPLYAAATVAAYTSRMEGFGIPVIEAINCGTPVVACTGTCLEEAGGPGALYVHPDDAEEMASAVCRLLDDPALGASMVDAGRGYVARFTPAQFTSDLLRVYRRAMAEHR</sequence>
<feature type="domain" description="Glycosyltransferase subfamily 4-like N-terminal" evidence="2">
    <location>
        <begin position="24"/>
        <end position="181"/>
    </location>
</feature>
<dbReference type="GO" id="GO:0009103">
    <property type="term" value="P:lipopolysaccharide biosynthetic process"/>
    <property type="evidence" value="ECO:0007669"/>
    <property type="project" value="TreeGrafter"/>
</dbReference>
<keyword evidence="1" id="KW-0808">Transferase</keyword>
<dbReference type="SUPFAM" id="SSF53756">
    <property type="entry name" value="UDP-Glycosyltransferase/glycogen phosphorylase"/>
    <property type="match status" value="1"/>
</dbReference>
<dbReference type="PANTHER" id="PTHR46401">
    <property type="entry name" value="GLYCOSYLTRANSFERASE WBBK-RELATED"/>
    <property type="match status" value="1"/>
</dbReference>
<reference evidence="3" key="2">
    <citation type="submission" date="2021-09" db="EMBL/GenBank/DDBJ databases">
        <authorList>
            <person name="Gilroy R."/>
        </authorList>
    </citation>
    <scope>NUCLEOTIDE SEQUENCE</scope>
    <source>
        <strain evidence="3">4100</strain>
    </source>
</reference>
<organism evidence="3 4">
    <name type="scientific">Candidatus Amulumruptor caecigallinarius</name>
    <dbReference type="NCBI Taxonomy" id="2109911"/>
    <lineage>
        <taxon>Bacteria</taxon>
        <taxon>Pseudomonadati</taxon>
        <taxon>Bacteroidota</taxon>
        <taxon>Bacteroidia</taxon>
        <taxon>Bacteroidales</taxon>
        <taxon>Muribaculaceae</taxon>
        <taxon>Candidatus Amulumruptor</taxon>
    </lineage>
</organism>
<comment type="caution">
    <text evidence="3">The sequence shown here is derived from an EMBL/GenBank/DDBJ whole genome shotgun (WGS) entry which is preliminary data.</text>
</comment>
<dbReference type="GO" id="GO:0016757">
    <property type="term" value="F:glycosyltransferase activity"/>
    <property type="evidence" value="ECO:0007669"/>
    <property type="project" value="TreeGrafter"/>
</dbReference>
<evidence type="ECO:0000313" key="4">
    <source>
        <dbReference type="Proteomes" id="UP000711407"/>
    </source>
</evidence>
<dbReference type="CDD" id="cd03809">
    <property type="entry name" value="GT4_MtfB-like"/>
    <property type="match status" value="1"/>
</dbReference>
<dbReference type="Pfam" id="PF13439">
    <property type="entry name" value="Glyco_transf_4"/>
    <property type="match status" value="1"/>
</dbReference>
<gene>
    <name evidence="3" type="ORF">K8V47_03170</name>
</gene>